<evidence type="ECO:0000313" key="2">
    <source>
        <dbReference type="Proteomes" id="UP000819052"/>
    </source>
</evidence>
<organism evidence="1 2">
    <name type="scientific">Massilia aquatica</name>
    <dbReference type="NCBI Taxonomy" id="2609000"/>
    <lineage>
        <taxon>Bacteria</taxon>
        <taxon>Pseudomonadati</taxon>
        <taxon>Pseudomonadota</taxon>
        <taxon>Betaproteobacteria</taxon>
        <taxon>Burkholderiales</taxon>
        <taxon>Oxalobacteraceae</taxon>
        <taxon>Telluria group</taxon>
        <taxon>Massilia</taxon>
    </lineage>
</organism>
<evidence type="ECO:0000313" key="1">
    <source>
        <dbReference type="EMBL" id="NHZ42762.1"/>
    </source>
</evidence>
<comment type="caution">
    <text evidence="1">The sequence shown here is derived from an EMBL/GenBank/DDBJ whole genome shotgun (WGS) entry which is preliminary data.</text>
</comment>
<accession>A0ABX0M743</accession>
<evidence type="ECO:0008006" key="3">
    <source>
        <dbReference type="Google" id="ProtNLM"/>
    </source>
</evidence>
<dbReference type="Proteomes" id="UP000819052">
    <property type="component" value="Unassembled WGS sequence"/>
</dbReference>
<name>A0ABX0M743_9BURK</name>
<protein>
    <recommendedName>
        <fullName evidence="3">DUF4262 domain-containing protein</fullName>
    </recommendedName>
</protein>
<gene>
    <name evidence="1" type="ORF">F1609_21675</name>
</gene>
<dbReference type="RefSeq" id="WP_167078750.1">
    <property type="nucleotide sequence ID" value="NZ_VVIW01000014.1"/>
</dbReference>
<sequence length="97" mass="11158">MGLGSHANVYNTCLRILRKRGFALRVEGELGDDGCWPTEARWIAEKDGFRFLADNPIELFGLVALQDHFQPAEDIPYWWRQDGDDVWEELMSAAFPD</sequence>
<keyword evidence="2" id="KW-1185">Reference proteome</keyword>
<proteinExistence type="predicted"/>
<dbReference type="EMBL" id="VVIW01000014">
    <property type="protein sequence ID" value="NHZ42762.1"/>
    <property type="molecule type" value="Genomic_DNA"/>
</dbReference>
<reference evidence="1 2" key="1">
    <citation type="submission" date="2019-09" db="EMBL/GenBank/DDBJ databases">
        <title>Taxonomy of Antarctic Massilia spp.: description of Massilia rubra sp. nov., Massilia aquatica sp. nov., Massilia mucilaginosa sp. nov., Massilia frigida sp. nov. isolated from streams, lakes and regoliths.</title>
        <authorList>
            <person name="Holochova P."/>
            <person name="Sedlacek I."/>
            <person name="Kralova S."/>
            <person name="Maslanova I."/>
            <person name="Busse H.-J."/>
            <person name="Stankova E."/>
            <person name="Vrbovska V."/>
            <person name="Kovarovic V."/>
            <person name="Bartak M."/>
            <person name="Svec P."/>
            <person name="Pantucek R."/>
        </authorList>
    </citation>
    <scope>NUCLEOTIDE SEQUENCE [LARGE SCALE GENOMIC DNA]</scope>
    <source>
        <strain evidence="1 2">CCM 8693</strain>
    </source>
</reference>